<evidence type="ECO:0000256" key="1">
    <source>
        <dbReference type="SAM" id="SignalP"/>
    </source>
</evidence>
<dbReference type="Pfam" id="PF13416">
    <property type="entry name" value="SBP_bac_8"/>
    <property type="match status" value="1"/>
</dbReference>
<dbReference type="NCBIfam" id="NF008633">
    <property type="entry name" value="PRK11622.1"/>
    <property type="match status" value="1"/>
</dbReference>
<dbReference type="InterPro" id="IPR027020">
    <property type="entry name" value="YnjB"/>
</dbReference>
<dbReference type="PROSITE" id="PS51257">
    <property type="entry name" value="PROKAR_LIPOPROTEIN"/>
    <property type="match status" value="1"/>
</dbReference>
<organism evidence="2 3">
    <name type="scientific">Herpetosiphon gulosus</name>
    <dbReference type="NCBI Taxonomy" id="1973496"/>
    <lineage>
        <taxon>Bacteria</taxon>
        <taxon>Bacillati</taxon>
        <taxon>Chloroflexota</taxon>
        <taxon>Chloroflexia</taxon>
        <taxon>Herpetosiphonales</taxon>
        <taxon>Herpetosiphonaceae</taxon>
        <taxon>Herpetosiphon</taxon>
    </lineage>
</organism>
<keyword evidence="1" id="KW-0732">Signal</keyword>
<comment type="caution">
    <text evidence="2">The sequence shown here is derived from an EMBL/GenBank/DDBJ whole genome shotgun (WGS) entry which is preliminary data.</text>
</comment>
<evidence type="ECO:0000313" key="3">
    <source>
        <dbReference type="Proteomes" id="UP001428290"/>
    </source>
</evidence>
<dbReference type="RefSeq" id="WP_345722382.1">
    <property type="nucleotide sequence ID" value="NZ_BAABRU010000008.1"/>
</dbReference>
<dbReference type="InterPro" id="IPR006059">
    <property type="entry name" value="SBP"/>
</dbReference>
<evidence type="ECO:0008006" key="4">
    <source>
        <dbReference type="Google" id="ProtNLM"/>
    </source>
</evidence>
<dbReference type="EMBL" id="BAABRU010000008">
    <property type="protein sequence ID" value="GAA5528768.1"/>
    <property type="molecule type" value="Genomic_DNA"/>
</dbReference>
<gene>
    <name evidence="2" type="ORF">Hgul01_02570</name>
</gene>
<name>A0ABP9X005_9CHLR</name>
<reference evidence="2 3" key="1">
    <citation type="submission" date="2024-02" db="EMBL/GenBank/DDBJ databases">
        <title>Herpetosiphon gulosus NBRC 112829.</title>
        <authorList>
            <person name="Ichikawa N."/>
            <person name="Katano-Makiyama Y."/>
            <person name="Hidaka K."/>
        </authorList>
    </citation>
    <scope>NUCLEOTIDE SEQUENCE [LARGE SCALE GENOMIC DNA]</scope>
    <source>
        <strain evidence="2 3">NBRC 112829</strain>
    </source>
</reference>
<dbReference type="SUPFAM" id="SSF53850">
    <property type="entry name" value="Periplasmic binding protein-like II"/>
    <property type="match status" value="1"/>
</dbReference>
<dbReference type="PANTHER" id="PTHR42779:SF1">
    <property type="entry name" value="PROTEIN YNJB"/>
    <property type="match status" value="1"/>
</dbReference>
<dbReference type="Gene3D" id="3.40.190.10">
    <property type="entry name" value="Periplasmic binding protein-like II"/>
    <property type="match status" value="2"/>
</dbReference>
<dbReference type="Proteomes" id="UP001428290">
    <property type="component" value="Unassembled WGS sequence"/>
</dbReference>
<accession>A0ABP9X005</accession>
<sequence length="429" mass="46545">MQATAGKRIWNLGLLIGLLSLIIASCGSNAATPTSAPSNTDLDLSNWARIEQAANGQTVNWYMWGGSDSINRFVDEFYGKALKERYNITLNRVPVADTVDVVNQLLSEKEAGKTTGAVDLIWINGENFASLKQAKLLRGDWGQNLPNSKYVNWNNPAVNLDFGEPVESLESPWSSAQFQLIYDSAKLQASDLPRSYAALKEYACANPGKVTYIAPGPGAFQGTRFVKQALFEVSGGAEQWLGAFNQQLWDQWSPKLWEYFNQLEGCLWREGSTYPKTENELHSLFANGEVDFSITQAIAGAGSLIKENLVPASARAFVFDDNMIGDFNYVAIPSTAPNPAAALVLANLILDPELQAAQILPENGFGLGYGIDPTKVSDPALAAKLASAAQQLGDPATPASDLAKSLRSDIAAEYQSLIEQGWDANVLRK</sequence>
<feature type="signal peptide" evidence="1">
    <location>
        <begin position="1"/>
        <end position="30"/>
    </location>
</feature>
<dbReference type="PANTHER" id="PTHR42779">
    <property type="entry name" value="PROTEIN YNJB"/>
    <property type="match status" value="1"/>
</dbReference>
<proteinExistence type="predicted"/>
<evidence type="ECO:0000313" key="2">
    <source>
        <dbReference type="EMBL" id="GAA5528768.1"/>
    </source>
</evidence>
<dbReference type="PIRSF" id="PIRSF029172">
    <property type="entry name" value="UCP029172_ABC_sbc_YnjB"/>
    <property type="match status" value="1"/>
</dbReference>
<feature type="chain" id="PRO_5045825802" description="ABC transporter substrate-binding protein" evidence="1">
    <location>
        <begin position="31"/>
        <end position="429"/>
    </location>
</feature>
<protein>
    <recommendedName>
        <fullName evidence="4">ABC transporter substrate-binding protein</fullName>
    </recommendedName>
</protein>
<keyword evidence="3" id="KW-1185">Reference proteome</keyword>